<keyword evidence="2" id="KW-1185">Reference proteome</keyword>
<gene>
    <name evidence="1" type="ORF">DFR29_12555</name>
</gene>
<comment type="caution">
    <text evidence="1">The sequence shown here is derived from an EMBL/GenBank/DDBJ whole genome shotgun (WGS) entry which is preliminary data.</text>
</comment>
<dbReference type="Proteomes" id="UP000295293">
    <property type="component" value="Unassembled WGS sequence"/>
</dbReference>
<dbReference type="RefSeq" id="WP_133821771.1">
    <property type="nucleotide sequence ID" value="NZ_SNZH01000025.1"/>
</dbReference>
<dbReference type="EMBL" id="SNZH01000025">
    <property type="protein sequence ID" value="TDR37392.1"/>
    <property type="molecule type" value="Genomic_DNA"/>
</dbReference>
<dbReference type="PIRSF" id="PIRSF015283">
    <property type="entry name" value="Regulatory_RpfE"/>
    <property type="match status" value="1"/>
</dbReference>
<name>A0A4R6YK02_9GAMM</name>
<dbReference type="OrthoDB" id="5295974at2"/>
<accession>A0A4R6YK02</accession>
<sequence length="314" mass="33958">MNTLTLLLPPRPRLAADAALASGPIARWLSRGDAGPTAAVGREIAIRELFQFAGTSVPVAALTREADCGDAAGSTWLRADPAHVRADMATARLLACGDLGLSSADCQELLRPLKPLFGDSGFPIDAPQPSRWYLRAPAGAKLPAFVPPERALGDDLRLHLPEGNDGKRWRSLLNEAQIVLHNHPLNQQRVARGQLPVNSLWFWGAGSLPEWVRSDAQRVLTRDATLAALAARAQCAVLLPQADGLAGFSGHSVLDLDDAQGLAELSAPWLPLVEKALAAKKIDQLRLLLPSGERAVYKLSHRWRFWRPPQALRA</sequence>
<evidence type="ECO:0008006" key="3">
    <source>
        <dbReference type="Google" id="ProtNLM"/>
    </source>
</evidence>
<organism evidence="1 2">
    <name type="scientific">Tahibacter aquaticus</name>
    <dbReference type="NCBI Taxonomy" id="520092"/>
    <lineage>
        <taxon>Bacteria</taxon>
        <taxon>Pseudomonadati</taxon>
        <taxon>Pseudomonadota</taxon>
        <taxon>Gammaproteobacteria</taxon>
        <taxon>Lysobacterales</taxon>
        <taxon>Rhodanobacteraceae</taxon>
        <taxon>Tahibacter</taxon>
    </lineage>
</organism>
<dbReference type="AlphaFoldDB" id="A0A4R6YK02"/>
<evidence type="ECO:0000313" key="2">
    <source>
        <dbReference type="Proteomes" id="UP000295293"/>
    </source>
</evidence>
<proteinExistence type="predicted"/>
<protein>
    <recommendedName>
        <fullName evidence="3">Phosphoglycerate mutase</fullName>
    </recommendedName>
</protein>
<dbReference type="InterPro" id="IPR016631">
    <property type="entry name" value="Regulatory_RpfE"/>
</dbReference>
<reference evidence="1 2" key="1">
    <citation type="submission" date="2019-03" db="EMBL/GenBank/DDBJ databases">
        <title>Genomic Encyclopedia of Type Strains, Phase IV (KMG-IV): sequencing the most valuable type-strain genomes for metagenomic binning, comparative biology and taxonomic classification.</title>
        <authorList>
            <person name="Goeker M."/>
        </authorList>
    </citation>
    <scope>NUCLEOTIDE SEQUENCE [LARGE SCALE GENOMIC DNA]</scope>
    <source>
        <strain evidence="1 2">DSM 21667</strain>
    </source>
</reference>
<evidence type="ECO:0000313" key="1">
    <source>
        <dbReference type="EMBL" id="TDR37392.1"/>
    </source>
</evidence>